<feature type="region of interest" description="Disordered" evidence="1">
    <location>
        <begin position="91"/>
        <end position="148"/>
    </location>
</feature>
<reference evidence="2 3" key="1">
    <citation type="submission" date="2020-08" db="EMBL/GenBank/DDBJ databases">
        <title>Genomic Encyclopedia of Type Strains, Phase IV (KMG-V): Genome sequencing to study the core and pangenomes of soil and plant-associated prokaryotes.</title>
        <authorList>
            <person name="Whitman W."/>
        </authorList>
    </citation>
    <scope>NUCLEOTIDE SEQUENCE [LARGE SCALE GENOMIC DNA]</scope>
    <source>
        <strain evidence="2 3">X5P3</strain>
    </source>
</reference>
<gene>
    <name evidence="2" type="ORF">HDF15_002174</name>
</gene>
<evidence type="ECO:0000256" key="1">
    <source>
        <dbReference type="SAM" id="MobiDB-lite"/>
    </source>
</evidence>
<protein>
    <submittedName>
        <fullName evidence="2">Uncharacterized protein</fullName>
    </submittedName>
</protein>
<dbReference type="EMBL" id="JACHIO010000007">
    <property type="protein sequence ID" value="MBB5063829.1"/>
    <property type="molecule type" value="Genomic_DNA"/>
</dbReference>
<feature type="compositionally biased region" description="Polar residues" evidence="1">
    <location>
        <begin position="178"/>
        <end position="199"/>
    </location>
</feature>
<evidence type="ECO:0000313" key="2">
    <source>
        <dbReference type="EMBL" id="MBB5063829.1"/>
    </source>
</evidence>
<organism evidence="2 3">
    <name type="scientific">Granulicella mallensis</name>
    <dbReference type="NCBI Taxonomy" id="940614"/>
    <lineage>
        <taxon>Bacteria</taxon>
        <taxon>Pseudomonadati</taxon>
        <taxon>Acidobacteriota</taxon>
        <taxon>Terriglobia</taxon>
        <taxon>Terriglobales</taxon>
        <taxon>Acidobacteriaceae</taxon>
        <taxon>Granulicella</taxon>
    </lineage>
</organism>
<proteinExistence type="predicted"/>
<feature type="compositionally biased region" description="Low complexity" evidence="1">
    <location>
        <begin position="106"/>
        <end position="124"/>
    </location>
</feature>
<sequence length="348" mass="36810">MLNCGNKRSRLNALLYLRAVILIGMAVVALFGASVRAQEDPSAIIKELTDLQQQMAAADAPCPYLPKLRAIVNRMANTSPEVYQAMKPSLDEMNKTDDGCSPNNNSAQTTVPTSSPTPNAATPPQREGAPPPGAEICPSSGHIDAGEQGEFRCRPGQQVTALPAMPSTQPQKAKRTTGKTANGEAQTRQEIANNNNGAGCATDNSGASMPIVPGTTAPTCNLSVCRDAGLVIHLEAQWKDKDQTEVVGYFTNDSISDVTCTSAFHKNGAWTEYGTGVIKAGARHQGGEFGGMFSMGVDSSDIRYVCYMGNWPVNEHGRYCNMGIKFTGPTIAGSDHQNRAASGAVSVE</sequence>
<accession>A0A7W8E9Q5</accession>
<feature type="region of interest" description="Disordered" evidence="1">
    <location>
        <begin position="161"/>
        <end position="199"/>
    </location>
</feature>
<comment type="caution">
    <text evidence="2">The sequence shown here is derived from an EMBL/GenBank/DDBJ whole genome shotgun (WGS) entry which is preliminary data.</text>
</comment>
<name>A0A7W8E9Q5_9BACT</name>
<evidence type="ECO:0000313" key="3">
    <source>
        <dbReference type="Proteomes" id="UP000584867"/>
    </source>
</evidence>
<dbReference type="AlphaFoldDB" id="A0A7W8E9Q5"/>
<dbReference type="Proteomes" id="UP000584867">
    <property type="component" value="Unassembled WGS sequence"/>
</dbReference>